<dbReference type="Proteomes" id="UP001157418">
    <property type="component" value="Unassembled WGS sequence"/>
</dbReference>
<evidence type="ECO:0000313" key="2">
    <source>
        <dbReference type="EMBL" id="CAH1452783.1"/>
    </source>
</evidence>
<evidence type="ECO:0000256" key="1">
    <source>
        <dbReference type="SAM" id="MobiDB-lite"/>
    </source>
</evidence>
<keyword evidence="3" id="KW-1185">Reference proteome</keyword>
<feature type="region of interest" description="Disordered" evidence="1">
    <location>
        <begin position="1"/>
        <end position="29"/>
    </location>
</feature>
<comment type="caution">
    <text evidence="2">The sequence shown here is derived from an EMBL/GenBank/DDBJ whole genome shotgun (WGS) entry which is preliminary data.</text>
</comment>
<accession>A0AAU9PQZ6</accession>
<dbReference type="EMBL" id="CAKMRJ010005745">
    <property type="protein sequence ID" value="CAH1452783.1"/>
    <property type="molecule type" value="Genomic_DNA"/>
</dbReference>
<organism evidence="2 3">
    <name type="scientific">Lactuca virosa</name>
    <dbReference type="NCBI Taxonomy" id="75947"/>
    <lineage>
        <taxon>Eukaryota</taxon>
        <taxon>Viridiplantae</taxon>
        <taxon>Streptophyta</taxon>
        <taxon>Embryophyta</taxon>
        <taxon>Tracheophyta</taxon>
        <taxon>Spermatophyta</taxon>
        <taxon>Magnoliopsida</taxon>
        <taxon>eudicotyledons</taxon>
        <taxon>Gunneridae</taxon>
        <taxon>Pentapetalae</taxon>
        <taxon>asterids</taxon>
        <taxon>campanulids</taxon>
        <taxon>Asterales</taxon>
        <taxon>Asteraceae</taxon>
        <taxon>Cichorioideae</taxon>
        <taxon>Cichorieae</taxon>
        <taxon>Lactucinae</taxon>
        <taxon>Lactuca</taxon>
    </lineage>
</organism>
<proteinExistence type="predicted"/>
<evidence type="ECO:0000313" key="3">
    <source>
        <dbReference type="Proteomes" id="UP001157418"/>
    </source>
</evidence>
<dbReference type="AlphaFoldDB" id="A0AAU9PQZ6"/>
<feature type="region of interest" description="Disordered" evidence="1">
    <location>
        <begin position="119"/>
        <end position="168"/>
    </location>
</feature>
<feature type="compositionally biased region" description="Low complexity" evidence="1">
    <location>
        <begin position="134"/>
        <end position="152"/>
    </location>
</feature>
<protein>
    <submittedName>
        <fullName evidence="2">Uncharacterized protein</fullName>
    </submittedName>
</protein>
<gene>
    <name evidence="2" type="ORF">LVIROSA_LOCUS38071</name>
</gene>
<sequence>MAAVMGHGGDGGDEPPYPFGGGFGDHQNDGDVEAARAQAHTGMDRQCWNVAIDCFLTEKHQKRSAGNKECRKKQVVKNRGGTCSYGSACFKKTHHIADSDPDTIDWIIIFEKMLGTQRGHVRGIGPKPSSAAGTSVPSQWQSQSQAPQPTQTELGALFEEPLAKDPNL</sequence>
<name>A0AAU9PQZ6_9ASTR</name>
<reference evidence="2 3" key="1">
    <citation type="submission" date="2022-01" db="EMBL/GenBank/DDBJ databases">
        <authorList>
            <person name="Xiong W."/>
            <person name="Schranz E."/>
        </authorList>
    </citation>
    <scope>NUCLEOTIDE SEQUENCE [LARGE SCALE GENOMIC DNA]</scope>
</reference>